<name>A0A0L9UB43_PHAAN</name>
<evidence type="ECO:0000313" key="2">
    <source>
        <dbReference type="Proteomes" id="UP000053144"/>
    </source>
</evidence>
<reference evidence="2" key="1">
    <citation type="journal article" date="2015" name="Proc. Natl. Acad. Sci. U.S.A.">
        <title>Genome sequencing of adzuki bean (Vigna angularis) provides insight into high starch and low fat accumulation and domestication.</title>
        <authorList>
            <person name="Yang K."/>
            <person name="Tian Z."/>
            <person name="Chen C."/>
            <person name="Luo L."/>
            <person name="Zhao B."/>
            <person name="Wang Z."/>
            <person name="Yu L."/>
            <person name="Li Y."/>
            <person name="Sun Y."/>
            <person name="Li W."/>
            <person name="Chen Y."/>
            <person name="Li Y."/>
            <person name="Zhang Y."/>
            <person name="Ai D."/>
            <person name="Zhao J."/>
            <person name="Shang C."/>
            <person name="Ma Y."/>
            <person name="Wu B."/>
            <person name="Wang M."/>
            <person name="Gao L."/>
            <person name="Sun D."/>
            <person name="Zhang P."/>
            <person name="Guo F."/>
            <person name="Wang W."/>
            <person name="Li Y."/>
            <person name="Wang J."/>
            <person name="Varshney R.K."/>
            <person name="Wang J."/>
            <person name="Ling H.Q."/>
            <person name="Wan P."/>
        </authorList>
    </citation>
    <scope>NUCLEOTIDE SEQUENCE</scope>
    <source>
        <strain evidence="2">cv. Jingnong 6</strain>
    </source>
</reference>
<gene>
    <name evidence="1" type="ORF">LR48_Vigan03g316400</name>
</gene>
<evidence type="ECO:0000313" key="1">
    <source>
        <dbReference type="EMBL" id="KOM39782.1"/>
    </source>
</evidence>
<proteinExistence type="predicted"/>
<accession>A0A0L9UB43</accession>
<sequence>MKESELRAINLLRWQKLGLLTGGDNVINGMALHRNLKMSKSVTRWWALAPKELMEAWKKDGPRPRPLPLPLGRPISSLVIGHRLYETASFRTYRPDRLKVFTVMKKKTMVNGRGSTWLTMKTELKRGCVFGYKEERNQFDVLEDCTSVAYSLMPCGSPEIESMKPYMQQQPHDAVGFAGNGFPEPVHVEGYGF</sequence>
<organism evidence="1 2">
    <name type="scientific">Phaseolus angularis</name>
    <name type="common">Azuki bean</name>
    <name type="synonym">Vigna angularis</name>
    <dbReference type="NCBI Taxonomy" id="3914"/>
    <lineage>
        <taxon>Eukaryota</taxon>
        <taxon>Viridiplantae</taxon>
        <taxon>Streptophyta</taxon>
        <taxon>Embryophyta</taxon>
        <taxon>Tracheophyta</taxon>
        <taxon>Spermatophyta</taxon>
        <taxon>Magnoliopsida</taxon>
        <taxon>eudicotyledons</taxon>
        <taxon>Gunneridae</taxon>
        <taxon>Pentapetalae</taxon>
        <taxon>rosids</taxon>
        <taxon>fabids</taxon>
        <taxon>Fabales</taxon>
        <taxon>Fabaceae</taxon>
        <taxon>Papilionoideae</taxon>
        <taxon>50 kb inversion clade</taxon>
        <taxon>NPAAA clade</taxon>
        <taxon>indigoferoid/millettioid clade</taxon>
        <taxon>Phaseoleae</taxon>
        <taxon>Vigna</taxon>
    </lineage>
</organism>
<dbReference type="Gramene" id="KOM39782">
    <property type="protein sequence ID" value="KOM39782"/>
    <property type="gene ID" value="LR48_Vigan03g316400"/>
</dbReference>
<dbReference type="Proteomes" id="UP000053144">
    <property type="component" value="Chromosome 3"/>
</dbReference>
<dbReference type="EMBL" id="CM003373">
    <property type="protein sequence ID" value="KOM39782.1"/>
    <property type="molecule type" value="Genomic_DNA"/>
</dbReference>
<dbReference type="AlphaFoldDB" id="A0A0L9UB43"/>
<protein>
    <submittedName>
        <fullName evidence="1">Uncharacterized protein</fullName>
    </submittedName>
</protein>